<evidence type="ECO:0000313" key="5">
    <source>
        <dbReference type="EMBL" id="CAF4340250.1"/>
    </source>
</evidence>
<dbReference type="Proteomes" id="UP000677228">
    <property type="component" value="Unassembled WGS sequence"/>
</dbReference>
<dbReference type="Proteomes" id="UP000681722">
    <property type="component" value="Unassembled WGS sequence"/>
</dbReference>
<gene>
    <name evidence="3" type="ORF">GPM918_LOCUS35543</name>
    <name evidence="2" type="ORF">OVA965_LOCUS31495</name>
    <name evidence="5" type="ORF">SRO942_LOCUS36260</name>
    <name evidence="4" type="ORF">TMI583_LOCUS32330</name>
</gene>
<dbReference type="EMBL" id="CAJOBA010045409">
    <property type="protein sequence ID" value="CAF4176486.1"/>
    <property type="molecule type" value="Genomic_DNA"/>
</dbReference>
<dbReference type="EMBL" id="CAJNOK010023744">
    <property type="protein sequence ID" value="CAF1367060.1"/>
    <property type="molecule type" value="Genomic_DNA"/>
</dbReference>
<evidence type="ECO:0000313" key="3">
    <source>
        <dbReference type="EMBL" id="CAF1473305.1"/>
    </source>
</evidence>
<organism evidence="3 6">
    <name type="scientific">Didymodactylos carnosus</name>
    <dbReference type="NCBI Taxonomy" id="1234261"/>
    <lineage>
        <taxon>Eukaryota</taxon>
        <taxon>Metazoa</taxon>
        <taxon>Spiralia</taxon>
        <taxon>Gnathifera</taxon>
        <taxon>Rotifera</taxon>
        <taxon>Eurotatoria</taxon>
        <taxon>Bdelloidea</taxon>
        <taxon>Philodinida</taxon>
        <taxon>Philodinidae</taxon>
        <taxon>Didymodactylos</taxon>
    </lineage>
</organism>
<comment type="caution">
    <text evidence="3">The sequence shown here is derived from an EMBL/GenBank/DDBJ whole genome shotgun (WGS) entry which is preliminary data.</text>
</comment>
<reference evidence="3" key="1">
    <citation type="submission" date="2021-02" db="EMBL/GenBank/DDBJ databases">
        <authorList>
            <person name="Nowell W R."/>
        </authorList>
    </citation>
    <scope>NUCLEOTIDE SEQUENCE</scope>
</reference>
<dbReference type="Proteomes" id="UP000682733">
    <property type="component" value="Unassembled WGS sequence"/>
</dbReference>
<dbReference type="AlphaFoldDB" id="A0A815R746"/>
<evidence type="ECO:0000313" key="2">
    <source>
        <dbReference type="EMBL" id="CAF1367060.1"/>
    </source>
</evidence>
<dbReference type="EMBL" id="CAJOBC010086133">
    <property type="protein sequence ID" value="CAF4340250.1"/>
    <property type="molecule type" value="Genomic_DNA"/>
</dbReference>
<proteinExistence type="predicted"/>
<evidence type="ECO:0000313" key="6">
    <source>
        <dbReference type="Proteomes" id="UP000663829"/>
    </source>
</evidence>
<feature type="compositionally biased region" description="Basic residues" evidence="1">
    <location>
        <begin position="177"/>
        <end position="188"/>
    </location>
</feature>
<dbReference type="EMBL" id="CAJNOQ010020666">
    <property type="protein sequence ID" value="CAF1473305.1"/>
    <property type="molecule type" value="Genomic_DNA"/>
</dbReference>
<protein>
    <submittedName>
        <fullName evidence="3">Uncharacterized protein</fullName>
    </submittedName>
</protein>
<dbReference type="Proteomes" id="UP000663829">
    <property type="component" value="Unassembled WGS sequence"/>
</dbReference>
<dbReference type="PANTHER" id="PTHR31424">
    <property type="entry name" value="PROTEIN CBG23806"/>
    <property type="match status" value="1"/>
</dbReference>
<keyword evidence="6" id="KW-1185">Reference proteome</keyword>
<dbReference type="PANTHER" id="PTHR31424:SF5">
    <property type="entry name" value="APPLE DOMAIN-CONTAINING PROTEIN"/>
    <property type="match status" value="1"/>
</dbReference>
<feature type="region of interest" description="Disordered" evidence="1">
    <location>
        <begin position="158"/>
        <end position="191"/>
    </location>
</feature>
<accession>A0A815R746</accession>
<name>A0A815R746_9BILA</name>
<evidence type="ECO:0000256" key="1">
    <source>
        <dbReference type="SAM" id="MobiDB-lite"/>
    </source>
</evidence>
<evidence type="ECO:0000313" key="4">
    <source>
        <dbReference type="EMBL" id="CAF4176486.1"/>
    </source>
</evidence>
<sequence length="309" mass="35297">MKTTAHGAYFHVQHAIVLLTSSNIELIRELRRSGISTLRFRLCQDGTWIGKNLNCFASSLGWIDAGSKTQNALNLVPLAFVKIPKEDRVNLQEYMTDEFIQMFAPNQTMTIDGSQFNIKFTYSADYKMVYQVMGLAGVASAHQCNWCKYQKMTLANIGPSEKKNDDEDDNDYTIKRQPSKKRTRKLNGKSKVASPQITRENVFKMWSAFDVSKGARTLAEHYEQVDAHKPQFGYKEKPLFHKFFAYEDIVVDLLHMKLRVCDALLKHAMKLACEVTDENSTHEDAKQQMRNAFTFFKEHAKQNGAGVSS</sequence>